<evidence type="ECO:0000256" key="1">
    <source>
        <dbReference type="SAM" id="Phobius"/>
    </source>
</evidence>
<gene>
    <name evidence="2" type="ORF">ACFSVM_08830</name>
</gene>
<dbReference type="RefSeq" id="WP_379261513.1">
    <property type="nucleotide sequence ID" value="NZ_JBHUMJ010000002.1"/>
</dbReference>
<comment type="caution">
    <text evidence="2">The sequence shown here is derived from an EMBL/GenBank/DDBJ whole genome shotgun (WGS) entry which is preliminary data.</text>
</comment>
<evidence type="ECO:0000313" key="2">
    <source>
        <dbReference type="EMBL" id="MFD2700574.1"/>
    </source>
</evidence>
<name>A0ABW5SMY9_9BACL</name>
<keyword evidence="1" id="KW-0472">Membrane</keyword>
<protein>
    <submittedName>
        <fullName evidence="2">Uncharacterized protein</fullName>
    </submittedName>
</protein>
<evidence type="ECO:0000313" key="3">
    <source>
        <dbReference type="Proteomes" id="UP001597540"/>
    </source>
</evidence>
<proteinExistence type="predicted"/>
<feature type="transmembrane region" description="Helical" evidence="1">
    <location>
        <begin position="89"/>
        <end position="109"/>
    </location>
</feature>
<feature type="transmembrane region" description="Helical" evidence="1">
    <location>
        <begin position="6"/>
        <end position="24"/>
    </location>
</feature>
<dbReference type="Proteomes" id="UP001597540">
    <property type="component" value="Unassembled WGS sequence"/>
</dbReference>
<sequence length="138" mass="15007">MDVVVFVLVNVMLGVGITIGFVYLRKLRNLIGYHLGMNISMTISTVSALSLGALWGFQFPQYSGWVTILATIAAMLIGLIFGTLVDYQTIVTGMTSGMMAGLMGPMIVLHSNTPVPLLLFCLFLFFFSIIMLCSSVKV</sequence>
<feature type="transmembrane region" description="Helical" evidence="1">
    <location>
        <begin position="36"/>
        <end position="56"/>
    </location>
</feature>
<organism evidence="2 3">
    <name type="scientific">Paenibacillus shunpengii</name>
    <dbReference type="NCBI Taxonomy" id="2054424"/>
    <lineage>
        <taxon>Bacteria</taxon>
        <taxon>Bacillati</taxon>
        <taxon>Bacillota</taxon>
        <taxon>Bacilli</taxon>
        <taxon>Bacillales</taxon>
        <taxon>Paenibacillaceae</taxon>
        <taxon>Paenibacillus</taxon>
    </lineage>
</organism>
<feature type="transmembrane region" description="Helical" evidence="1">
    <location>
        <begin position="62"/>
        <end position="82"/>
    </location>
</feature>
<keyword evidence="1" id="KW-1133">Transmembrane helix</keyword>
<reference evidence="3" key="1">
    <citation type="journal article" date="2019" name="Int. J. Syst. Evol. Microbiol.">
        <title>The Global Catalogue of Microorganisms (GCM) 10K type strain sequencing project: providing services to taxonomists for standard genome sequencing and annotation.</title>
        <authorList>
            <consortium name="The Broad Institute Genomics Platform"/>
            <consortium name="The Broad Institute Genome Sequencing Center for Infectious Disease"/>
            <person name="Wu L."/>
            <person name="Ma J."/>
        </authorList>
    </citation>
    <scope>NUCLEOTIDE SEQUENCE [LARGE SCALE GENOMIC DNA]</scope>
    <source>
        <strain evidence="3">KCTC 33849</strain>
    </source>
</reference>
<feature type="transmembrane region" description="Helical" evidence="1">
    <location>
        <begin position="115"/>
        <end position="136"/>
    </location>
</feature>
<dbReference type="EMBL" id="JBHUMJ010000002">
    <property type="protein sequence ID" value="MFD2700574.1"/>
    <property type="molecule type" value="Genomic_DNA"/>
</dbReference>
<keyword evidence="1" id="KW-0812">Transmembrane</keyword>
<accession>A0ABW5SMY9</accession>
<keyword evidence="3" id="KW-1185">Reference proteome</keyword>